<comment type="subunit">
    <text evidence="7">Monomer.</text>
</comment>
<comment type="domain">
    <text evidence="7">Consists of three domains, a large central CORE domain and two small peripheral domains, NMPbind and LID, which undergo movements during catalysis. The LID domain closes over the site of phosphoryl transfer upon GTP binding. Assembling and dissambling the active center during each catalytic cycle provides an effective means to prevent GTP hydrolysis.</text>
</comment>
<feature type="binding site" evidence="7">
    <location>
        <position position="160"/>
    </location>
    <ligand>
        <name>GTP</name>
        <dbReference type="ChEBI" id="CHEBI:37565"/>
    </ligand>
</feature>
<dbReference type="Pfam" id="PF00406">
    <property type="entry name" value="ADK"/>
    <property type="match status" value="1"/>
</dbReference>
<dbReference type="FunFam" id="3.40.50.300:FF:000106">
    <property type="entry name" value="Adenylate kinase mitochondrial"/>
    <property type="match status" value="1"/>
</dbReference>
<evidence type="ECO:0000313" key="10">
    <source>
        <dbReference type="Proteomes" id="UP000510647"/>
    </source>
</evidence>
<dbReference type="InterPro" id="IPR006259">
    <property type="entry name" value="Adenyl_kin_sub"/>
</dbReference>
<feature type="binding site" evidence="7">
    <location>
        <begin position="118"/>
        <end position="121"/>
    </location>
    <ligand>
        <name>AMP</name>
        <dbReference type="ChEBI" id="CHEBI:456215"/>
    </ligand>
</feature>
<dbReference type="GO" id="GO:0005759">
    <property type="term" value="C:mitochondrial matrix"/>
    <property type="evidence" value="ECO:0007669"/>
    <property type="project" value="UniProtKB-SubCell"/>
</dbReference>
<dbReference type="Proteomes" id="UP000510647">
    <property type="component" value="Chromosome 7"/>
</dbReference>
<dbReference type="GO" id="GO:0046039">
    <property type="term" value="P:GTP metabolic process"/>
    <property type="evidence" value="ECO:0007669"/>
    <property type="project" value="UniProtKB-UniRule"/>
</dbReference>
<feature type="binding site" evidence="7">
    <location>
        <position position="204"/>
    </location>
    <ligand>
        <name>AMP</name>
        <dbReference type="ChEBI" id="CHEBI:456215"/>
    </ligand>
</feature>
<proteinExistence type="inferred from homology"/>
<feature type="binding site" evidence="7">
    <location>
        <begin position="87"/>
        <end position="89"/>
    </location>
    <ligand>
        <name>AMP</name>
        <dbReference type="ChEBI" id="CHEBI:456215"/>
    </ligand>
</feature>
<dbReference type="HAMAP" id="MF_03169">
    <property type="entry name" value="Adenylate_kinase_AK3"/>
    <property type="match status" value="1"/>
</dbReference>
<dbReference type="EMBL" id="CP059273">
    <property type="protein sequence ID" value="QLQ82046.1"/>
    <property type="molecule type" value="Genomic_DNA"/>
</dbReference>
<reference evidence="9 10" key="1">
    <citation type="submission" date="2020-06" db="EMBL/GenBank/DDBJ databases">
        <title>The yeast mating-type switching endonuclease HO is a domesticated member of an unorthodox homing genetic element family.</title>
        <authorList>
            <person name="Coughlan A.Y."/>
            <person name="Lombardi L."/>
            <person name="Braun-Galleani S."/>
            <person name="Martos A.R."/>
            <person name="Galeote V."/>
            <person name="Bigey F."/>
            <person name="Dequin S."/>
            <person name="Byrne K.P."/>
            <person name="Wolfe K.H."/>
        </authorList>
    </citation>
    <scope>NUCLEOTIDE SEQUENCE [LARGE SCALE GENOMIC DNA]</scope>
    <source>
        <strain evidence="9 10">CBS2947</strain>
    </source>
</reference>
<keyword evidence="2 7" id="KW-0808">Transferase</keyword>
<dbReference type="InterPro" id="IPR027417">
    <property type="entry name" value="P-loop_NTPase"/>
</dbReference>
<organism evidence="9 10">
    <name type="scientific">Torulaspora globosa</name>
    <dbReference type="NCBI Taxonomy" id="48254"/>
    <lineage>
        <taxon>Eukaryota</taxon>
        <taxon>Fungi</taxon>
        <taxon>Dikarya</taxon>
        <taxon>Ascomycota</taxon>
        <taxon>Saccharomycotina</taxon>
        <taxon>Saccharomycetes</taxon>
        <taxon>Saccharomycetales</taxon>
        <taxon>Saccharomycetaceae</taxon>
        <taxon>Torulaspora</taxon>
    </lineage>
</organism>
<feature type="binding site" evidence="7">
    <location>
        <begin position="39"/>
        <end position="44"/>
    </location>
    <ligand>
        <name>GTP</name>
        <dbReference type="ChEBI" id="CHEBI:37565"/>
    </ligand>
</feature>
<dbReference type="PROSITE" id="PS00113">
    <property type="entry name" value="ADENYLATE_KINASE"/>
    <property type="match status" value="1"/>
</dbReference>
<dbReference type="GO" id="GO:0046041">
    <property type="term" value="P:ITP metabolic process"/>
    <property type="evidence" value="ECO:0007669"/>
    <property type="project" value="UniProtKB-UniRule"/>
</dbReference>
<feature type="domain" description="Adenylate kinase active site lid" evidence="8">
    <location>
        <begin position="160"/>
        <end position="195"/>
    </location>
</feature>
<evidence type="ECO:0000256" key="7">
    <source>
        <dbReference type="HAMAP-Rule" id="MF_03169"/>
    </source>
</evidence>
<feature type="binding site" evidence="7">
    <location>
        <position position="66"/>
    </location>
    <ligand>
        <name>AMP</name>
        <dbReference type="ChEBI" id="CHEBI:456215"/>
    </ligand>
</feature>
<evidence type="ECO:0000259" key="8">
    <source>
        <dbReference type="Pfam" id="PF05191"/>
    </source>
</evidence>
<dbReference type="GO" id="GO:0005524">
    <property type="term" value="F:ATP binding"/>
    <property type="evidence" value="ECO:0007669"/>
    <property type="project" value="InterPro"/>
</dbReference>
<dbReference type="GO" id="GO:0004017">
    <property type="term" value="F:AMP kinase activity"/>
    <property type="evidence" value="ECO:0007669"/>
    <property type="project" value="InterPro"/>
</dbReference>
<protein>
    <recommendedName>
        <fullName evidence="7">GTP:AMP phosphotransferase, mitochondrial</fullName>
        <ecNumber evidence="7">2.7.4.10</ecNumber>
    </recommendedName>
    <alternativeName>
        <fullName evidence="7">Adenylate kinase 3</fullName>
        <shortName evidence="7">AK 3</shortName>
    </alternativeName>
</protein>
<comment type="catalytic activity">
    <reaction evidence="7">
        <text>a ribonucleoside 5'-triphosphate + AMP = a ribonucleoside 5'-diphosphate + ADP</text>
        <dbReference type="Rhea" id="RHEA:13749"/>
        <dbReference type="ChEBI" id="CHEBI:57930"/>
        <dbReference type="ChEBI" id="CHEBI:61557"/>
        <dbReference type="ChEBI" id="CHEBI:456215"/>
        <dbReference type="ChEBI" id="CHEBI:456216"/>
        <dbReference type="EC" id="2.7.4.10"/>
    </reaction>
</comment>
<dbReference type="NCBIfam" id="TIGR01351">
    <property type="entry name" value="adk"/>
    <property type="match status" value="1"/>
</dbReference>
<evidence type="ECO:0000256" key="6">
    <source>
        <dbReference type="ARBA" id="ARBA00023134"/>
    </source>
</evidence>
<feature type="binding site" evidence="7">
    <location>
        <position position="61"/>
    </location>
    <ligand>
        <name>AMP</name>
        <dbReference type="ChEBI" id="CHEBI:456215"/>
    </ligand>
</feature>
<dbReference type="AlphaFoldDB" id="A0A7H9HZP8"/>
<evidence type="ECO:0000313" key="9">
    <source>
        <dbReference type="EMBL" id="QLQ82046.1"/>
    </source>
</evidence>
<evidence type="ECO:0000256" key="4">
    <source>
        <dbReference type="ARBA" id="ARBA00022777"/>
    </source>
</evidence>
<dbReference type="CDD" id="cd01428">
    <property type="entry name" value="ADK"/>
    <property type="match status" value="1"/>
</dbReference>
<dbReference type="GO" id="GO:0006172">
    <property type="term" value="P:ADP biosynthetic process"/>
    <property type="evidence" value="ECO:0007669"/>
    <property type="project" value="UniProtKB-UniRule"/>
</dbReference>
<dbReference type="EC" id="2.7.4.10" evidence="7"/>
<evidence type="ECO:0000256" key="1">
    <source>
        <dbReference type="ARBA" id="ARBA00004305"/>
    </source>
</evidence>
<evidence type="ECO:0000256" key="2">
    <source>
        <dbReference type="ARBA" id="ARBA00022679"/>
    </source>
</evidence>
<dbReference type="InterPro" id="IPR036193">
    <property type="entry name" value="ADK_active_lid_dom_sf"/>
</dbReference>
<feature type="binding site" evidence="7">
    <location>
        <position position="233"/>
    </location>
    <ligand>
        <name>GTP</name>
        <dbReference type="ChEBI" id="CHEBI:37565"/>
    </ligand>
</feature>
<keyword evidence="6 7" id="KW-0342">GTP-binding</keyword>
<keyword evidence="4 7" id="KW-0418">Kinase</keyword>
<dbReference type="OrthoDB" id="439792at2759"/>
<comment type="subcellular location">
    <subcellularLocation>
        <location evidence="1 7">Mitochondrion matrix</location>
    </subcellularLocation>
</comment>
<dbReference type="GO" id="GO:0046899">
    <property type="term" value="F:nucleoside triphosphate adenylate kinase activity"/>
    <property type="evidence" value="ECO:0007669"/>
    <property type="project" value="UniProtKB-UniRule"/>
</dbReference>
<dbReference type="GO" id="GO:0005525">
    <property type="term" value="F:GTP binding"/>
    <property type="evidence" value="ECO:0007669"/>
    <property type="project" value="UniProtKB-KW"/>
</dbReference>
<dbReference type="PRINTS" id="PR00094">
    <property type="entry name" value="ADENYLTKNASE"/>
</dbReference>
<feature type="binding site" evidence="7">
    <location>
        <position position="125"/>
    </location>
    <ligand>
        <name>AMP</name>
        <dbReference type="ChEBI" id="CHEBI:456215"/>
    </ligand>
</feature>
<keyword evidence="3 7" id="KW-0547">Nucleotide-binding</keyword>
<name>A0A7H9HZP8_9SACH</name>
<dbReference type="SUPFAM" id="SSF52540">
    <property type="entry name" value="P-loop containing nucleoside triphosphate hydrolases"/>
    <property type="match status" value="1"/>
</dbReference>
<keyword evidence="10" id="KW-1185">Reference proteome</keyword>
<feature type="binding site" evidence="7">
    <location>
        <begin position="169"/>
        <end position="170"/>
    </location>
    <ligand>
        <name>GTP</name>
        <dbReference type="ChEBI" id="CHEBI:37565"/>
    </ligand>
</feature>
<dbReference type="InterPro" id="IPR007862">
    <property type="entry name" value="Adenylate_kinase_lid-dom"/>
</dbReference>
<gene>
    <name evidence="7" type="primary">ADK2</name>
    <name evidence="9" type="ORF">HG537_0G03000</name>
</gene>
<comment type="function">
    <text evidence="7">Involved in maintaining the homeostasis of cellular nucleotides by catalyzing the interconversion of nucleoside phosphates. Has GTP:AMP phosphotransferase and ITP:AMP phosphotransferase activities.</text>
</comment>
<feature type="binding site" evidence="7">
    <location>
        <position position="193"/>
    </location>
    <ligand>
        <name>AMP</name>
        <dbReference type="ChEBI" id="CHEBI:456215"/>
    </ligand>
</feature>
<comment type="similarity">
    <text evidence="7">Belongs to the adenylate kinase family. AK3 subfamily.</text>
</comment>
<dbReference type="Pfam" id="PF05191">
    <property type="entry name" value="ADK_lid"/>
    <property type="match status" value="1"/>
</dbReference>
<dbReference type="InterPro" id="IPR028586">
    <property type="entry name" value="AK3/Ak4_mitochondrial"/>
</dbReference>
<accession>A0A7H9HZP8</accession>
<dbReference type="GO" id="GO:0046033">
    <property type="term" value="P:AMP metabolic process"/>
    <property type="evidence" value="ECO:0007669"/>
    <property type="project" value="UniProtKB-UniRule"/>
</dbReference>
<dbReference type="InterPro" id="IPR033690">
    <property type="entry name" value="Adenylat_kinase_CS"/>
</dbReference>
<feature type="region of interest" description="LID" evidence="7">
    <location>
        <begin position="159"/>
        <end position="196"/>
    </location>
</feature>
<evidence type="ECO:0000256" key="3">
    <source>
        <dbReference type="ARBA" id="ARBA00022741"/>
    </source>
</evidence>
<keyword evidence="5 7" id="KW-0496">Mitochondrion</keyword>
<evidence type="ECO:0000256" key="5">
    <source>
        <dbReference type="ARBA" id="ARBA00023128"/>
    </source>
</evidence>
<dbReference type="InterPro" id="IPR000850">
    <property type="entry name" value="Adenylat/UMP-CMP_kin"/>
</dbReference>
<dbReference type="Gene3D" id="3.40.50.300">
    <property type="entry name" value="P-loop containing nucleotide triphosphate hydrolases"/>
    <property type="match status" value="1"/>
</dbReference>
<feature type="region of interest" description="NMPbind" evidence="7">
    <location>
        <begin position="60"/>
        <end position="89"/>
    </location>
</feature>
<dbReference type="SUPFAM" id="SSF57774">
    <property type="entry name" value="Microbial and mitochondrial ADK, insert 'zinc finger' domain"/>
    <property type="match status" value="1"/>
</dbReference>
<sequence>MVTLMAKYLNRWSLKLCDRLAMSTGLMNPLRLLLLGAPGAGKGTQTARLLTKFPQLNSVSSGDLLRQQIQKKTPLGSLAASYIFEGKLLPDEVVTRLITTHLQEAGWLSPKATWLLDGFPRTLEQGKMLRTALSKYDTGLTLVVELDVPESVILERIENRYVHIPSGRVYNLQYKPPKVPGIDDITGEPLSKRSDDTAEVFKKRLDEYHRTVGPLKDFYAKRGLLKAVSGDTSDVITPKLFKLIDKYSSGH</sequence>
<dbReference type="PANTHER" id="PTHR23359">
    <property type="entry name" value="NUCLEOTIDE KINASE"/>
    <property type="match status" value="1"/>
</dbReference>
<dbReference type="HAMAP" id="MF_00235">
    <property type="entry name" value="Adenylate_kinase_Adk"/>
    <property type="match status" value="1"/>
</dbReference>